<comment type="caution">
    <text evidence="1">The sequence shown here is derived from an EMBL/GenBank/DDBJ whole genome shotgun (WGS) entry which is preliminary data.</text>
</comment>
<reference evidence="1" key="1">
    <citation type="submission" date="2023-06" db="EMBL/GenBank/DDBJ databases">
        <authorList>
            <person name="Jiang Y."/>
            <person name="Liu Q."/>
        </authorList>
    </citation>
    <scope>NUCLEOTIDE SEQUENCE</scope>
    <source>
        <strain evidence="1">CGMCC 1.12090</strain>
    </source>
</reference>
<proteinExistence type="predicted"/>
<dbReference type="RefSeq" id="WP_301814156.1">
    <property type="nucleotide sequence ID" value="NZ_JAUJZH010000025.1"/>
</dbReference>
<evidence type="ECO:0000313" key="2">
    <source>
        <dbReference type="Proteomes" id="UP001169027"/>
    </source>
</evidence>
<keyword evidence="1" id="KW-0489">Methyltransferase</keyword>
<gene>
    <name evidence="1" type="ORF">Q2T77_28270</name>
</gene>
<accession>A0ABT8SB94</accession>
<dbReference type="Proteomes" id="UP001169027">
    <property type="component" value="Unassembled WGS sequence"/>
</dbReference>
<dbReference type="EMBL" id="JAUKVY010000025">
    <property type="protein sequence ID" value="MDO1536189.1"/>
    <property type="molecule type" value="Genomic_DNA"/>
</dbReference>
<protein>
    <submittedName>
        <fullName evidence="1">Methyltransferase domain-containing protein</fullName>
    </submittedName>
</protein>
<dbReference type="GO" id="GO:0032259">
    <property type="term" value="P:methylation"/>
    <property type="evidence" value="ECO:0007669"/>
    <property type="project" value="UniProtKB-KW"/>
</dbReference>
<dbReference type="InterPro" id="IPR029063">
    <property type="entry name" value="SAM-dependent_MTases_sf"/>
</dbReference>
<organism evidence="1 2">
    <name type="scientific">Variovorax ginsengisoli</name>
    <dbReference type="NCBI Taxonomy" id="363844"/>
    <lineage>
        <taxon>Bacteria</taxon>
        <taxon>Pseudomonadati</taxon>
        <taxon>Pseudomonadota</taxon>
        <taxon>Betaproteobacteria</taxon>
        <taxon>Burkholderiales</taxon>
        <taxon>Comamonadaceae</taxon>
        <taxon>Variovorax</taxon>
    </lineage>
</organism>
<dbReference type="Pfam" id="PF13489">
    <property type="entry name" value="Methyltransf_23"/>
    <property type="match status" value="1"/>
</dbReference>
<keyword evidence="1" id="KW-0808">Transferase</keyword>
<sequence>MPKQKTASDFYWYHCVDLGNGQITDGDYAMAQYLPHYHFPDDMTGMKVLDVGRASGYFAFEFEDRGADVTATELRSINDWDFVGGEEGRKASMAKYLEHPDFEDYFIKGAFNYAHSVRKSKVKKVAASVYDLSPALFGGQKFDLVFAGSITSHLKSPIVALEKLFSVTADTGTCIVSAPFLDVVEMRELPFMAMVGRSDPDLRSWWVLNAKGLSELLYAAGFKVVRVLSHFNLEHLKEPSVFPHIVAHAMK</sequence>
<name>A0ABT8SB94_9BURK</name>
<dbReference type="SUPFAM" id="SSF53335">
    <property type="entry name" value="S-adenosyl-L-methionine-dependent methyltransferases"/>
    <property type="match status" value="1"/>
</dbReference>
<dbReference type="Gene3D" id="3.40.50.150">
    <property type="entry name" value="Vaccinia Virus protein VP39"/>
    <property type="match status" value="1"/>
</dbReference>
<dbReference type="GO" id="GO:0008168">
    <property type="term" value="F:methyltransferase activity"/>
    <property type="evidence" value="ECO:0007669"/>
    <property type="project" value="UniProtKB-KW"/>
</dbReference>
<evidence type="ECO:0000313" key="1">
    <source>
        <dbReference type="EMBL" id="MDO1536189.1"/>
    </source>
</evidence>
<keyword evidence="2" id="KW-1185">Reference proteome</keyword>